<protein>
    <submittedName>
        <fullName evidence="1">Uncharacterized protein</fullName>
    </submittedName>
</protein>
<evidence type="ECO:0000313" key="2">
    <source>
        <dbReference type="Proteomes" id="UP000054843"/>
    </source>
</evidence>
<accession>A0A0V1MPJ2</accession>
<sequence>MSVFSKTYANFYRIHLGFIPEIKLIRTDMRIRLRCHGLIEDHDSIGVVSGYWFSRVGAGWTRGGTGTVPARAGLKGPMLGWHCSSPRCKGIPTGDVFRPSRHITRDNLAQMELRFF</sequence>
<gene>
    <name evidence="1" type="ORF">T10_3638</name>
</gene>
<dbReference type="EMBL" id="JYDO01000061">
    <property type="protein sequence ID" value="KRZ73626.1"/>
    <property type="molecule type" value="Genomic_DNA"/>
</dbReference>
<proteinExistence type="predicted"/>
<evidence type="ECO:0000313" key="1">
    <source>
        <dbReference type="EMBL" id="KRZ73626.1"/>
    </source>
</evidence>
<organism evidence="1 2">
    <name type="scientific">Trichinella papuae</name>
    <dbReference type="NCBI Taxonomy" id="268474"/>
    <lineage>
        <taxon>Eukaryota</taxon>
        <taxon>Metazoa</taxon>
        <taxon>Ecdysozoa</taxon>
        <taxon>Nematoda</taxon>
        <taxon>Enoplea</taxon>
        <taxon>Dorylaimia</taxon>
        <taxon>Trichinellida</taxon>
        <taxon>Trichinellidae</taxon>
        <taxon>Trichinella</taxon>
    </lineage>
</organism>
<dbReference type="Proteomes" id="UP000054843">
    <property type="component" value="Unassembled WGS sequence"/>
</dbReference>
<dbReference type="OrthoDB" id="5935226at2759"/>
<dbReference type="AlphaFoldDB" id="A0A0V1MPJ2"/>
<reference evidence="1 2" key="1">
    <citation type="submission" date="2015-01" db="EMBL/GenBank/DDBJ databases">
        <title>Evolution of Trichinella species and genotypes.</title>
        <authorList>
            <person name="Korhonen P.K."/>
            <person name="Edoardo P."/>
            <person name="Giuseppe L.R."/>
            <person name="Gasser R.B."/>
        </authorList>
    </citation>
    <scope>NUCLEOTIDE SEQUENCE [LARGE SCALE GENOMIC DNA]</scope>
    <source>
        <strain evidence="1">ISS1980</strain>
    </source>
</reference>
<comment type="caution">
    <text evidence="1">The sequence shown here is derived from an EMBL/GenBank/DDBJ whole genome shotgun (WGS) entry which is preliminary data.</text>
</comment>
<keyword evidence="2" id="KW-1185">Reference proteome</keyword>
<name>A0A0V1MPJ2_9BILA</name>